<accession>A0A239CXF6</accession>
<keyword evidence="1" id="KW-0732">Signal</keyword>
<name>A0A239CXF6_9BACT</name>
<keyword evidence="3" id="KW-1185">Reference proteome</keyword>
<gene>
    <name evidence="2" type="ORF">SAMN05421770_101170</name>
</gene>
<protein>
    <recommendedName>
        <fullName evidence="4">DUF3455 domain-containing protein</fullName>
    </recommendedName>
</protein>
<dbReference type="Pfam" id="PF11937">
    <property type="entry name" value="DUF3455"/>
    <property type="match status" value="1"/>
</dbReference>
<evidence type="ECO:0000313" key="2">
    <source>
        <dbReference type="EMBL" id="SNS24737.1"/>
    </source>
</evidence>
<evidence type="ECO:0008006" key="4">
    <source>
        <dbReference type="Google" id="ProtNLM"/>
    </source>
</evidence>
<proteinExistence type="predicted"/>
<evidence type="ECO:0000313" key="3">
    <source>
        <dbReference type="Proteomes" id="UP000198356"/>
    </source>
</evidence>
<dbReference type="PANTHER" id="PTHR35567">
    <property type="entry name" value="MALATE DEHYDROGENASE (AFU_ORTHOLOGUE AFUA_2G13800)"/>
    <property type="match status" value="1"/>
</dbReference>
<dbReference type="RefSeq" id="WP_089406502.1">
    <property type="nucleotide sequence ID" value="NZ_FZOU01000001.1"/>
</dbReference>
<dbReference type="InterPro" id="IPR021851">
    <property type="entry name" value="DUF3455"/>
</dbReference>
<dbReference type="Proteomes" id="UP000198356">
    <property type="component" value="Unassembled WGS sequence"/>
</dbReference>
<feature type="signal peptide" evidence="1">
    <location>
        <begin position="1"/>
        <end position="21"/>
    </location>
</feature>
<evidence type="ECO:0000256" key="1">
    <source>
        <dbReference type="SAM" id="SignalP"/>
    </source>
</evidence>
<reference evidence="2 3" key="1">
    <citation type="submission" date="2017-06" db="EMBL/GenBank/DDBJ databases">
        <authorList>
            <person name="Kim H.J."/>
            <person name="Triplett B.A."/>
        </authorList>
    </citation>
    <scope>NUCLEOTIDE SEQUENCE [LARGE SCALE GENOMIC DNA]</scope>
    <source>
        <strain evidence="2 3">DSM 18704</strain>
    </source>
</reference>
<organism evidence="2 3">
    <name type="scientific">Granulicella rosea</name>
    <dbReference type="NCBI Taxonomy" id="474952"/>
    <lineage>
        <taxon>Bacteria</taxon>
        <taxon>Pseudomonadati</taxon>
        <taxon>Acidobacteriota</taxon>
        <taxon>Terriglobia</taxon>
        <taxon>Terriglobales</taxon>
        <taxon>Acidobacteriaceae</taxon>
        <taxon>Granulicella</taxon>
    </lineage>
</organism>
<dbReference type="OrthoDB" id="193535at2"/>
<feature type="chain" id="PRO_5012308647" description="DUF3455 domain-containing protein" evidence="1">
    <location>
        <begin position="22"/>
        <end position="166"/>
    </location>
</feature>
<dbReference type="EMBL" id="FZOU01000001">
    <property type="protein sequence ID" value="SNS24737.1"/>
    <property type="molecule type" value="Genomic_DNA"/>
</dbReference>
<dbReference type="PANTHER" id="PTHR35567:SF1">
    <property type="entry name" value="CONSERVED FUNGAL PROTEIN (AFU_ORTHOLOGUE AFUA_1G14230)"/>
    <property type="match status" value="1"/>
</dbReference>
<sequence>MRISTYTALGLFVAMSTVVPAQSVEAPAGQHLVLTAEGRGVQIYRCDVKADVAAWTFVAPEAGLYVQEEKIGTHGAGPVWMHHDGSTVHGKLVQSLTAPVAGAIPWLLLKASETTGKGAFTPVAYIRRTDTKGGQADPAACDKEHAGTVSRVPYTATYSFYSATAK</sequence>
<dbReference type="AlphaFoldDB" id="A0A239CXF6"/>